<dbReference type="RefSeq" id="WP_307422244.1">
    <property type="nucleotide sequence ID" value="NZ_JAUSVK010000001.1"/>
</dbReference>
<evidence type="ECO:0008006" key="3">
    <source>
        <dbReference type="Google" id="ProtNLM"/>
    </source>
</evidence>
<dbReference type="EMBL" id="JAUSVK010000001">
    <property type="protein sequence ID" value="MDQ0390810.1"/>
    <property type="molecule type" value="Genomic_DNA"/>
</dbReference>
<sequence length="187" mass="20314">MKVSIAIDGSAWNYLFEKAIDLTAELPPDTFNVFIPREVEVELGATPDIGKDGQSKVALRRYVWASIESRQVQTSATFGFAEAGGAFGLHRYAGFGGGTFASDEERTYYADTGTQRYLVGRSQRPSGLTQYEADAALAASSSHSVVLTNDKKNGPIRDARAQGGKVIYLKDFDAQSLPLAAYILSFR</sequence>
<organism evidence="1 2">
    <name type="scientific">Labrys monachus</name>
    <dbReference type="NCBI Taxonomy" id="217067"/>
    <lineage>
        <taxon>Bacteria</taxon>
        <taxon>Pseudomonadati</taxon>
        <taxon>Pseudomonadota</taxon>
        <taxon>Alphaproteobacteria</taxon>
        <taxon>Hyphomicrobiales</taxon>
        <taxon>Xanthobacteraceae</taxon>
        <taxon>Labrys</taxon>
    </lineage>
</organism>
<protein>
    <recommendedName>
        <fullName evidence="3">PIN domain-containing protein</fullName>
    </recommendedName>
</protein>
<name>A0ABU0F9S6_9HYPH</name>
<reference evidence="1 2" key="1">
    <citation type="submission" date="2023-07" db="EMBL/GenBank/DDBJ databases">
        <title>Genomic Encyclopedia of Type Strains, Phase IV (KMG-IV): sequencing the most valuable type-strain genomes for metagenomic binning, comparative biology and taxonomic classification.</title>
        <authorList>
            <person name="Goeker M."/>
        </authorList>
    </citation>
    <scope>NUCLEOTIDE SEQUENCE [LARGE SCALE GENOMIC DNA]</scope>
    <source>
        <strain evidence="1 2">DSM 5896</strain>
    </source>
</reference>
<dbReference type="Proteomes" id="UP001237448">
    <property type="component" value="Unassembled WGS sequence"/>
</dbReference>
<keyword evidence="2" id="KW-1185">Reference proteome</keyword>
<proteinExistence type="predicted"/>
<gene>
    <name evidence="1" type="ORF">J3R73_000602</name>
</gene>
<comment type="caution">
    <text evidence="1">The sequence shown here is derived from an EMBL/GenBank/DDBJ whole genome shotgun (WGS) entry which is preliminary data.</text>
</comment>
<evidence type="ECO:0000313" key="2">
    <source>
        <dbReference type="Proteomes" id="UP001237448"/>
    </source>
</evidence>
<accession>A0ABU0F9S6</accession>
<evidence type="ECO:0000313" key="1">
    <source>
        <dbReference type="EMBL" id="MDQ0390810.1"/>
    </source>
</evidence>